<organism evidence="2 4">
    <name type="scientific">Didymodactylos carnosus</name>
    <dbReference type="NCBI Taxonomy" id="1234261"/>
    <lineage>
        <taxon>Eukaryota</taxon>
        <taxon>Metazoa</taxon>
        <taxon>Spiralia</taxon>
        <taxon>Gnathifera</taxon>
        <taxon>Rotifera</taxon>
        <taxon>Eurotatoria</taxon>
        <taxon>Bdelloidea</taxon>
        <taxon>Philodinida</taxon>
        <taxon>Philodinidae</taxon>
        <taxon>Didymodactylos</taxon>
    </lineage>
</organism>
<reference evidence="2" key="1">
    <citation type="submission" date="2021-02" db="EMBL/GenBank/DDBJ databases">
        <authorList>
            <person name="Nowell W R."/>
        </authorList>
    </citation>
    <scope>NUCLEOTIDE SEQUENCE</scope>
</reference>
<keyword evidence="4" id="KW-1185">Reference proteome</keyword>
<dbReference type="EMBL" id="CAJOBC010038215">
    <property type="protein sequence ID" value="CAF4129640.1"/>
    <property type="molecule type" value="Genomic_DNA"/>
</dbReference>
<accession>A0A815DXG3</accession>
<feature type="region of interest" description="Disordered" evidence="1">
    <location>
        <begin position="183"/>
        <end position="212"/>
    </location>
</feature>
<evidence type="ECO:0000313" key="2">
    <source>
        <dbReference type="EMBL" id="CAF1302681.1"/>
    </source>
</evidence>
<dbReference type="EMBL" id="CAJNOQ010012552">
    <property type="protein sequence ID" value="CAF1302681.1"/>
    <property type="molecule type" value="Genomic_DNA"/>
</dbReference>
<dbReference type="AlphaFoldDB" id="A0A815DXG3"/>
<feature type="non-terminal residue" evidence="2">
    <location>
        <position position="1"/>
    </location>
</feature>
<feature type="compositionally biased region" description="Basic and acidic residues" evidence="1">
    <location>
        <begin position="183"/>
        <end position="211"/>
    </location>
</feature>
<gene>
    <name evidence="2" type="ORF">GPM918_LOCUS28601</name>
    <name evidence="3" type="ORF">SRO942_LOCUS29112</name>
</gene>
<name>A0A815DXG3_9BILA</name>
<evidence type="ECO:0000313" key="3">
    <source>
        <dbReference type="EMBL" id="CAF4129640.1"/>
    </source>
</evidence>
<dbReference type="OrthoDB" id="93990at2759"/>
<dbReference type="Proteomes" id="UP000663829">
    <property type="component" value="Unassembled WGS sequence"/>
</dbReference>
<dbReference type="Proteomes" id="UP000681722">
    <property type="component" value="Unassembled WGS sequence"/>
</dbReference>
<comment type="caution">
    <text evidence="2">The sequence shown here is derived from an EMBL/GenBank/DDBJ whole genome shotgun (WGS) entry which is preliminary data.</text>
</comment>
<proteinExistence type="predicted"/>
<sequence length="239" mass="27946">DKGILQTKFSTTTTLKRHLKQIHDIDITNSAMIKPKRKISLLSTKGKSRLDELLITAIVKDVLSFNDISKPGLLKFITKSIPEIPDAFDEVKAILPSDAEPIIQWFENNYVHGRVKRRLRNGRVQRHNPLYPPEMWSVFDNMKFAFPRTENKVEAWHRRWEILIGRAHVGIFTMIKQIQKEQNEAEMEIEKSMRGEPAPKKRKEDENRESRIQNVIADRVNRSTIDFLRGIDFKYLSAK</sequence>
<evidence type="ECO:0000313" key="4">
    <source>
        <dbReference type="Proteomes" id="UP000663829"/>
    </source>
</evidence>
<protein>
    <submittedName>
        <fullName evidence="2">Uncharacterized protein</fullName>
    </submittedName>
</protein>
<evidence type="ECO:0000256" key="1">
    <source>
        <dbReference type="SAM" id="MobiDB-lite"/>
    </source>
</evidence>